<dbReference type="Proteomes" id="UP000238916">
    <property type="component" value="Unassembled WGS sequence"/>
</dbReference>
<evidence type="ECO:0000313" key="2">
    <source>
        <dbReference type="Proteomes" id="UP000238916"/>
    </source>
</evidence>
<name>A0A2U3LN10_9FIRM</name>
<proteinExistence type="predicted"/>
<organism evidence="1 2">
    <name type="scientific">Candidatus Desulfosporosinus infrequens</name>
    <dbReference type="NCBI Taxonomy" id="2043169"/>
    <lineage>
        <taxon>Bacteria</taxon>
        <taxon>Bacillati</taxon>
        <taxon>Bacillota</taxon>
        <taxon>Clostridia</taxon>
        <taxon>Eubacteriales</taxon>
        <taxon>Desulfitobacteriaceae</taxon>
        <taxon>Desulfosporosinus</taxon>
    </lineage>
</organism>
<dbReference type="AlphaFoldDB" id="A0A2U3LN10"/>
<protein>
    <submittedName>
        <fullName evidence="1">Uncharacterized protein</fullName>
    </submittedName>
</protein>
<evidence type="ECO:0000313" key="1">
    <source>
        <dbReference type="EMBL" id="SPF53321.1"/>
    </source>
</evidence>
<accession>A0A2U3LN10</accession>
<dbReference type="EMBL" id="OMOF01000618">
    <property type="protein sequence ID" value="SPF53321.1"/>
    <property type="molecule type" value="Genomic_DNA"/>
</dbReference>
<gene>
    <name evidence="1" type="ORF">SBF1_6550001</name>
</gene>
<reference evidence="2" key="1">
    <citation type="submission" date="2018-02" db="EMBL/GenBank/DDBJ databases">
        <authorList>
            <person name="Hausmann B."/>
        </authorList>
    </citation>
    <scope>NUCLEOTIDE SEQUENCE [LARGE SCALE GENOMIC DNA]</scope>
    <source>
        <strain evidence="2">Peat soil MAG SbF1</strain>
    </source>
</reference>
<sequence>MVGDLEKYVEAGMDDYYLVELIDVKKSMLLLRSDFFHCSCTFTTDVHNVILRGDKRKFRMFCRLTILKN</sequence>